<evidence type="ECO:0000256" key="1">
    <source>
        <dbReference type="ARBA" id="ARBA00007592"/>
    </source>
</evidence>
<dbReference type="CDD" id="cd00408">
    <property type="entry name" value="DHDPS-like"/>
    <property type="match status" value="1"/>
</dbReference>
<proteinExistence type="inferred from homology"/>
<dbReference type="RefSeq" id="WP_192785417.1">
    <property type="nucleotide sequence ID" value="NZ_JADBEK010000001.1"/>
</dbReference>
<gene>
    <name evidence="4" type="ORF">H4W80_002762</name>
</gene>
<dbReference type="EMBL" id="JADBEK010000001">
    <property type="protein sequence ID" value="MBE1584504.1"/>
    <property type="molecule type" value="Genomic_DNA"/>
</dbReference>
<comment type="similarity">
    <text evidence="1 3">Belongs to the DapA family.</text>
</comment>
<accession>A0ABR9LV25</accession>
<keyword evidence="2 3" id="KW-0456">Lyase</keyword>
<dbReference type="Pfam" id="PF00701">
    <property type="entry name" value="DHDPS"/>
    <property type="match status" value="1"/>
</dbReference>
<dbReference type="InterPro" id="IPR013785">
    <property type="entry name" value="Aldolase_TIM"/>
</dbReference>
<dbReference type="SMART" id="SM01130">
    <property type="entry name" value="DHDPS"/>
    <property type="match status" value="1"/>
</dbReference>
<sequence>METLTSDTLGGTWGTVLLPIRDDESIDWARLEAELDALVAVGLDGLYAHGTAGEFHTLGEDEFDRVNALLAERCERHGLPFQIGAAHMSAQTCLARVARGRALRPGAIQVTLPDWLPLSRGEVVSFLSRVAAAADPVPLVLYNPPHAKTQVPADLYPMIRREVPAVIGIKVAGGDARWYAEMRRHAAGLAVFVAGHDLATGRRHGAAGSYSNIAALSPAGAMAWQRMMVARPDAALDVERRIHEFFAAHVRPLQRGGYASAALDKFLAHLGGWADIGTRVRWPYDSVDASLAVRLRPLARARLPELFPQDVGRPAAAR</sequence>
<evidence type="ECO:0000313" key="5">
    <source>
        <dbReference type="Proteomes" id="UP000633509"/>
    </source>
</evidence>
<dbReference type="PANTHER" id="PTHR12128">
    <property type="entry name" value="DIHYDRODIPICOLINATE SYNTHASE"/>
    <property type="match status" value="1"/>
</dbReference>
<dbReference type="GO" id="GO:0016829">
    <property type="term" value="F:lyase activity"/>
    <property type="evidence" value="ECO:0007669"/>
    <property type="project" value="UniProtKB-KW"/>
</dbReference>
<protein>
    <submittedName>
        <fullName evidence="4">Dihydrodipicolinate synthase/N-acetylneuraminate lyase</fullName>
    </submittedName>
</protein>
<dbReference type="Gene3D" id="3.20.20.70">
    <property type="entry name" value="Aldolase class I"/>
    <property type="match status" value="1"/>
</dbReference>
<comment type="caution">
    <text evidence="4">The sequence shown here is derived from an EMBL/GenBank/DDBJ whole genome shotgun (WGS) entry which is preliminary data.</text>
</comment>
<evidence type="ECO:0000256" key="2">
    <source>
        <dbReference type="ARBA" id="ARBA00023239"/>
    </source>
</evidence>
<keyword evidence="5" id="KW-1185">Reference proteome</keyword>
<dbReference type="SUPFAM" id="SSF51569">
    <property type="entry name" value="Aldolase"/>
    <property type="match status" value="1"/>
</dbReference>
<evidence type="ECO:0000256" key="3">
    <source>
        <dbReference type="PIRNR" id="PIRNR001365"/>
    </source>
</evidence>
<organism evidence="4 5">
    <name type="scientific">Nonomuraea angiospora</name>
    <dbReference type="NCBI Taxonomy" id="46172"/>
    <lineage>
        <taxon>Bacteria</taxon>
        <taxon>Bacillati</taxon>
        <taxon>Actinomycetota</taxon>
        <taxon>Actinomycetes</taxon>
        <taxon>Streptosporangiales</taxon>
        <taxon>Streptosporangiaceae</taxon>
        <taxon>Nonomuraea</taxon>
    </lineage>
</organism>
<evidence type="ECO:0000313" key="4">
    <source>
        <dbReference type="EMBL" id="MBE1584504.1"/>
    </source>
</evidence>
<name>A0ABR9LV25_9ACTN</name>
<dbReference type="PANTHER" id="PTHR12128:SF66">
    <property type="entry name" value="4-HYDROXY-2-OXOGLUTARATE ALDOLASE, MITOCHONDRIAL"/>
    <property type="match status" value="1"/>
</dbReference>
<dbReference type="Proteomes" id="UP000633509">
    <property type="component" value="Unassembled WGS sequence"/>
</dbReference>
<dbReference type="PIRSF" id="PIRSF001365">
    <property type="entry name" value="DHDPS"/>
    <property type="match status" value="1"/>
</dbReference>
<dbReference type="InterPro" id="IPR002220">
    <property type="entry name" value="DapA-like"/>
</dbReference>
<reference evidence="4 5" key="1">
    <citation type="submission" date="2020-10" db="EMBL/GenBank/DDBJ databases">
        <title>Sequencing the genomes of 1000 actinobacteria strains.</title>
        <authorList>
            <person name="Klenk H.-P."/>
        </authorList>
    </citation>
    <scope>NUCLEOTIDE SEQUENCE [LARGE SCALE GENOMIC DNA]</scope>
    <source>
        <strain evidence="4 5">DSM 43173</strain>
    </source>
</reference>